<protein>
    <submittedName>
        <fullName evidence="2">Uncharacterized protein</fullName>
    </submittedName>
</protein>
<accession>A0A9P4S7F6</accession>
<feature type="compositionally biased region" description="Polar residues" evidence="1">
    <location>
        <begin position="161"/>
        <end position="170"/>
    </location>
</feature>
<proteinExistence type="predicted"/>
<feature type="region of interest" description="Disordered" evidence="1">
    <location>
        <begin position="1"/>
        <end position="95"/>
    </location>
</feature>
<feature type="compositionally biased region" description="Basic and acidic residues" evidence="1">
    <location>
        <begin position="27"/>
        <end position="39"/>
    </location>
</feature>
<organism evidence="2 3">
    <name type="scientific">Patellaria atrata CBS 101060</name>
    <dbReference type="NCBI Taxonomy" id="1346257"/>
    <lineage>
        <taxon>Eukaryota</taxon>
        <taxon>Fungi</taxon>
        <taxon>Dikarya</taxon>
        <taxon>Ascomycota</taxon>
        <taxon>Pezizomycotina</taxon>
        <taxon>Dothideomycetes</taxon>
        <taxon>Dothideomycetes incertae sedis</taxon>
        <taxon>Patellariales</taxon>
        <taxon>Patellariaceae</taxon>
        <taxon>Patellaria</taxon>
    </lineage>
</organism>
<feature type="compositionally biased region" description="Basic and acidic residues" evidence="1">
    <location>
        <begin position="127"/>
        <end position="160"/>
    </location>
</feature>
<keyword evidence="3" id="KW-1185">Reference proteome</keyword>
<feature type="compositionally biased region" description="Basic and acidic residues" evidence="1">
    <location>
        <begin position="46"/>
        <end position="55"/>
    </location>
</feature>
<evidence type="ECO:0000313" key="3">
    <source>
        <dbReference type="Proteomes" id="UP000799429"/>
    </source>
</evidence>
<reference evidence="2" key="1">
    <citation type="journal article" date="2020" name="Stud. Mycol.">
        <title>101 Dothideomycetes genomes: a test case for predicting lifestyles and emergence of pathogens.</title>
        <authorList>
            <person name="Haridas S."/>
            <person name="Albert R."/>
            <person name="Binder M."/>
            <person name="Bloem J."/>
            <person name="Labutti K."/>
            <person name="Salamov A."/>
            <person name="Andreopoulos B."/>
            <person name="Baker S."/>
            <person name="Barry K."/>
            <person name="Bills G."/>
            <person name="Bluhm B."/>
            <person name="Cannon C."/>
            <person name="Castanera R."/>
            <person name="Culley D."/>
            <person name="Daum C."/>
            <person name="Ezra D."/>
            <person name="Gonzalez J."/>
            <person name="Henrissat B."/>
            <person name="Kuo A."/>
            <person name="Liang C."/>
            <person name="Lipzen A."/>
            <person name="Lutzoni F."/>
            <person name="Magnuson J."/>
            <person name="Mondo S."/>
            <person name="Nolan M."/>
            <person name="Ohm R."/>
            <person name="Pangilinan J."/>
            <person name="Park H.-J."/>
            <person name="Ramirez L."/>
            <person name="Alfaro M."/>
            <person name="Sun H."/>
            <person name="Tritt A."/>
            <person name="Yoshinaga Y."/>
            <person name="Zwiers L.-H."/>
            <person name="Turgeon B."/>
            <person name="Goodwin S."/>
            <person name="Spatafora J."/>
            <person name="Crous P."/>
            <person name="Grigoriev I."/>
        </authorList>
    </citation>
    <scope>NUCLEOTIDE SEQUENCE</scope>
    <source>
        <strain evidence="2">CBS 101060</strain>
    </source>
</reference>
<comment type="caution">
    <text evidence="2">The sequence shown here is derived from an EMBL/GenBank/DDBJ whole genome shotgun (WGS) entry which is preliminary data.</text>
</comment>
<feature type="region of interest" description="Disordered" evidence="1">
    <location>
        <begin position="120"/>
        <end position="186"/>
    </location>
</feature>
<evidence type="ECO:0000256" key="1">
    <source>
        <dbReference type="SAM" id="MobiDB-lite"/>
    </source>
</evidence>
<feature type="region of interest" description="Disordered" evidence="1">
    <location>
        <begin position="373"/>
        <end position="403"/>
    </location>
</feature>
<dbReference type="AlphaFoldDB" id="A0A9P4S7F6"/>
<feature type="compositionally biased region" description="Basic and acidic residues" evidence="1">
    <location>
        <begin position="386"/>
        <end position="403"/>
    </location>
</feature>
<gene>
    <name evidence="2" type="ORF">M501DRAFT_1017838</name>
</gene>
<feature type="compositionally biased region" description="Basic and acidic residues" evidence="1">
    <location>
        <begin position="68"/>
        <end position="80"/>
    </location>
</feature>
<name>A0A9P4S7F6_9PEZI</name>
<evidence type="ECO:0000313" key="2">
    <source>
        <dbReference type="EMBL" id="KAF2837459.1"/>
    </source>
</evidence>
<sequence>MGARPKRARPPAASSKEGHSQGHSNVNKKEHSIPHKDASMEELDPESSKVDEQPHRTGNAQVPRRSRFRELGLEEDKTNETADAATSDFRPASASLSSYIMRSWLGITLGCSDVGENAKTDNAAKMSKRDPDTKPAKNSEVERKKNPKKENSVQEGHTNEEPNVNEQSAEGSVHVDKGTGNDDSLPAINSLGLNNDLIMEDEELGTAIRAQFPILLNLLALAISEDTEAIEKIENGLAQEPEARHHLPEMLRRLALALRLRLRSQHSTNHTLSTVLSGQTQLIEALKAENSTLLRTIEAQAKENKELIRAANLSKSKLQESYDKELDGEKQKFYDLLTIRNARILSLDTKVKKLEKQWGRVEALEARFEELKSKAKTWDSGTGKKRVGEGSSRVDKGNRRVLE</sequence>
<dbReference type="Proteomes" id="UP000799429">
    <property type="component" value="Unassembled WGS sequence"/>
</dbReference>
<dbReference type="EMBL" id="MU006099">
    <property type="protein sequence ID" value="KAF2837459.1"/>
    <property type="molecule type" value="Genomic_DNA"/>
</dbReference>